<protein>
    <recommendedName>
        <fullName evidence="5">Chemotaxis protein methyltransferase</fullName>
        <ecNumber evidence="5">2.1.1.80</ecNumber>
    </recommendedName>
</protein>
<dbReference type="PRINTS" id="PR00996">
    <property type="entry name" value="CHERMTFRASE"/>
</dbReference>
<dbReference type="InterPro" id="IPR000780">
    <property type="entry name" value="CheR_MeTrfase"/>
</dbReference>
<dbReference type="SUPFAM" id="SSF53335">
    <property type="entry name" value="S-adenosyl-L-methionine-dependent methyltransferases"/>
    <property type="match status" value="1"/>
</dbReference>
<evidence type="ECO:0000256" key="4">
    <source>
        <dbReference type="ARBA" id="ARBA00022691"/>
    </source>
</evidence>
<dbReference type="GO" id="GO:0032259">
    <property type="term" value="P:methylation"/>
    <property type="evidence" value="ECO:0007669"/>
    <property type="project" value="UniProtKB-KW"/>
</dbReference>
<dbReference type="RefSeq" id="WP_165933835.1">
    <property type="nucleotide sequence ID" value="NZ_SMAI01000017.1"/>
</dbReference>
<keyword evidence="4 5" id="KW-0949">S-adenosyl-L-methionine</keyword>
<dbReference type="PANTHER" id="PTHR24422">
    <property type="entry name" value="CHEMOTAXIS PROTEIN METHYLTRANSFERASE"/>
    <property type="match status" value="1"/>
</dbReference>
<proteinExistence type="predicted"/>
<feature type="binding site" evidence="6">
    <location>
        <position position="77"/>
    </location>
    <ligand>
        <name>S-adenosyl-L-methionine</name>
        <dbReference type="ChEBI" id="CHEBI:59789"/>
    </ligand>
</feature>
<dbReference type="InterPro" id="IPR022642">
    <property type="entry name" value="CheR_C"/>
</dbReference>
<feature type="binding site" evidence="6">
    <location>
        <position position="145"/>
    </location>
    <ligand>
        <name>S-adenosyl-L-methionine</name>
        <dbReference type="ChEBI" id="CHEBI:59789"/>
    </ligand>
</feature>
<keyword evidence="9" id="KW-1185">Reference proteome</keyword>
<feature type="domain" description="CheR-type methyltransferase" evidence="7">
    <location>
        <begin position="1"/>
        <end position="278"/>
    </location>
</feature>
<comment type="caution">
    <text evidence="8">The sequence shown here is derived from an EMBL/GenBank/DDBJ whole genome shotgun (WGS) entry which is preliminary data.</text>
</comment>
<feature type="binding site" evidence="6">
    <location>
        <position position="75"/>
    </location>
    <ligand>
        <name>S-adenosyl-L-methionine</name>
        <dbReference type="ChEBI" id="CHEBI:59789"/>
    </ligand>
</feature>
<dbReference type="Pfam" id="PF01739">
    <property type="entry name" value="CheR"/>
    <property type="match status" value="1"/>
</dbReference>
<feature type="binding site" evidence="6">
    <location>
        <position position="119"/>
    </location>
    <ligand>
        <name>S-adenosyl-L-methionine</name>
        <dbReference type="ChEBI" id="CHEBI:59789"/>
    </ligand>
</feature>
<reference evidence="8 9" key="1">
    <citation type="submission" date="2019-03" db="EMBL/GenBank/DDBJ databases">
        <title>Genomic Encyclopedia of Type Strains, Phase IV (KMG-IV): sequencing the most valuable type-strain genomes for metagenomic binning, comparative biology and taxonomic classification.</title>
        <authorList>
            <person name="Goeker M."/>
        </authorList>
    </citation>
    <scope>NUCLEOTIDE SEQUENCE [LARGE SCALE GENOMIC DNA]</scope>
    <source>
        <strain evidence="8 9">DSM 9035</strain>
    </source>
</reference>
<feature type="binding site" evidence="6">
    <location>
        <begin position="219"/>
        <end position="220"/>
    </location>
    <ligand>
        <name>S-adenosyl-L-methionine</name>
        <dbReference type="ChEBI" id="CHEBI:59789"/>
    </ligand>
</feature>
<dbReference type="SMART" id="SM00138">
    <property type="entry name" value="MeTrc"/>
    <property type="match status" value="1"/>
</dbReference>
<dbReference type="InterPro" id="IPR026024">
    <property type="entry name" value="Chemotaxis_MeTrfase_CheR"/>
</dbReference>
<evidence type="ECO:0000256" key="1">
    <source>
        <dbReference type="ARBA" id="ARBA00001541"/>
    </source>
</evidence>
<evidence type="ECO:0000313" key="8">
    <source>
        <dbReference type="EMBL" id="TCT01726.1"/>
    </source>
</evidence>
<evidence type="ECO:0000259" key="7">
    <source>
        <dbReference type="PROSITE" id="PS50123"/>
    </source>
</evidence>
<evidence type="ECO:0000256" key="3">
    <source>
        <dbReference type="ARBA" id="ARBA00022679"/>
    </source>
</evidence>
<dbReference type="Pfam" id="PF03705">
    <property type="entry name" value="CheR_N"/>
    <property type="match status" value="1"/>
</dbReference>
<dbReference type="PANTHER" id="PTHR24422:SF10">
    <property type="entry name" value="CHEMOTAXIS PROTEIN METHYLTRANSFERASE 2"/>
    <property type="match status" value="1"/>
</dbReference>
<comment type="function">
    <text evidence="5">Methylation of the membrane-bound methyl-accepting chemotaxis proteins (MCP) to form gamma-glutamyl methyl ester residues in MCP.</text>
</comment>
<dbReference type="Gene3D" id="3.40.50.150">
    <property type="entry name" value="Vaccinia Virus protein VP39"/>
    <property type="match status" value="1"/>
</dbReference>
<sequence length="282" mass="31913">MKPSQETDEEFRRLCDFLYRRTGMIFTDSKRYFVQRRIAERMGATGSASFASYFARLRSDIAGEIEQFINAFTVNETYFYREDHQFRCLTADLLAARLKHKTPGEPIRIWSAPCATGEEPYSIAIWLLENWPQVDAYDVEIVGSDIDTAVLAAARSGRYGRRALMRLSEAVVKKYFAPIGPDAWQIIDELRQSVAFTPVNLSEPGQTRGHGVFDVIFCRNMLIYFDDASRRVAAENLFENLAPGGYICLGHTESMSRISPLFDVCRFADAIVYQKPAGGAHG</sequence>
<dbReference type="EMBL" id="SMAI01000017">
    <property type="protein sequence ID" value="TCT01726.1"/>
    <property type="molecule type" value="Genomic_DNA"/>
</dbReference>
<accession>A0A4R3LPU6</accession>
<dbReference type="InterPro" id="IPR050903">
    <property type="entry name" value="Bact_Chemotaxis_MeTrfase"/>
</dbReference>
<feature type="binding site" evidence="6">
    <location>
        <position position="81"/>
    </location>
    <ligand>
        <name>S-adenosyl-L-methionine</name>
        <dbReference type="ChEBI" id="CHEBI:59789"/>
    </ligand>
</feature>
<dbReference type="InterPro" id="IPR036804">
    <property type="entry name" value="CheR_N_sf"/>
</dbReference>
<dbReference type="PIRSF" id="PIRSF000410">
    <property type="entry name" value="CheR"/>
    <property type="match status" value="1"/>
</dbReference>
<evidence type="ECO:0000313" key="9">
    <source>
        <dbReference type="Proteomes" id="UP000294664"/>
    </source>
</evidence>
<comment type="catalytic activity">
    <reaction evidence="1 5">
        <text>L-glutamyl-[protein] + S-adenosyl-L-methionine = [protein]-L-glutamate 5-O-methyl ester + S-adenosyl-L-homocysteine</text>
        <dbReference type="Rhea" id="RHEA:24452"/>
        <dbReference type="Rhea" id="RHEA-COMP:10208"/>
        <dbReference type="Rhea" id="RHEA-COMP:10311"/>
        <dbReference type="ChEBI" id="CHEBI:29973"/>
        <dbReference type="ChEBI" id="CHEBI:57856"/>
        <dbReference type="ChEBI" id="CHEBI:59789"/>
        <dbReference type="ChEBI" id="CHEBI:82795"/>
        <dbReference type="EC" id="2.1.1.80"/>
    </reaction>
</comment>
<dbReference type="PROSITE" id="PS50123">
    <property type="entry name" value="CHER"/>
    <property type="match status" value="1"/>
</dbReference>
<dbReference type="InterPro" id="IPR029063">
    <property type="entry name" value="SAM-dependent_MTases_sf"/>
</dbReference>
<gene>
    <name evidence="8" type="ORF">EDC64_11779</name>
</gene>
<organism evidence="8 9">
    <name type="scientific">Aquabacter spiritensis</name>
    <dbReference type="NCBI Taxonomy" id="933073"/>
    <lineage>
        <taxon>Bacteria</taxon>
        <taxon>Pseudomonadati</taxon>
        <taxon>Pseudomonadota</taxon>
        <taxon>Alphaproteobacteria</taxon>
        <taxon>Hyphomicrobiales</taxon>
        <taxon>Xanthobacteraceae</taxon>
        <taxon>Aquabacter</taxon>
    </lineage>
</organism>
<dbReference type="EC" id="2.1.1.80" evidence="5"/>
<dbReference type="Gene3D" id="1.10.155.10">
    <property type="entry name" value="Chemotaxis receptor methyltransferase CheR, N-terminal domain"/>
    <property type="match status" value="1"/>
</dbReference>
<keyword evidence="3 5" id="KW-0808">Transferase</keyword>
<dbReference type="SUPFAM" id="SSF47757">
    <property type="entry name" value="Chemotaxis receptor methyltransferase CheR, N-terminal domain"/>
    <property type="match status" value="1"/>
</dbReference>
<keyword evidence="2 5" id="KW-0489">Methyltransferase</keyword>
<dbReference type="AlphaFoldDB" id="A0A4R3LPU6"/>
<evidence type="ECO:0000256" key="6">
    <source>
        <dbReference type="PIRSR" id="PIRSR000410-1"/>
    </source>
</evidence>
<dbReference type="GO" id="GO:0008983">
    <property type="term" value="F:protein-glutamate O-methyltransferase activity"/>
    <property type="evidence" value="ECO:0007669"/>
    <property type="project" value="UniProtKB-EC"/>
</dbReference>
<name>A0A4R3LPU6_9HYPH</name>
<dbReference type="Proteomes" id="UP000294664">
    <property type="component" value="Unassembled WGS sequence"/>
</dbReference>
<evidence type="ECO:0000256" key="2">
    <source>
        <dbReference type="ARBA" id="ARBA00022603"/>
    </source>
</evidence>
<evidence type="ECO:0000256" key="5">
    <source>
        <dbReference type="PIRNR" id="PIRNR000410"/>
    </source>
</evidence>
<feature type="binding site" evidence="6">
    <location>
        <begin position="200"/>
        <end position="201"/>
    </location>
    <ligand>
        <name>S-adenosyl-L-methionine</name>
        <dbReference type="ChEBI" id="CHEBI:59789"/>
    </ligand>
</feature>
<dbReference type="InterPro" id="IPR022641">
    <property type="entry name" value="CheR_N"/>
</dbReference>